<proteinExistence type="predicted"/>
<accession>A0ABY6GEQ2</accession>
<dbReference type="EMBL" id="CP106881">
    <property type="protein sequence ID" value="UYG52795.1"/>
    <property type="molecule type" value="Genomic_DNA"/>
</dbReference>
<evidence type="ECO:0000313" key="2">
    <source>
        <dbReference type="Proteomes" id="UP001162800"/>
    </source>
</evidence>
<organism evidence="1 2">
    <name type="scientific">Comamonas endophytica</name>
    <dbReference type="NCBI Taxonomy" id="2949090"/>
    <lineage>
        <taxon>Bacteria</taxon>
        <taxon>Pseudomonadati</taxon>
        <taxon>Pseudomonadota</taxon>
        <taxon>Betaproteobacteria</taxon>
        <taxon>Burkholderiales</taxon>
        <taxon>Comamonadaceae</taxon>
        <taxon>Comamonas</taxon>
    </lineage>
</organism>
<dbReference type="Proteomes" id="UP001162800">
    <property type="component" value="Chromosome"/>
</dbReference>
<name>A0ABY6GEQ2_9BURK</name>
<dbReference type="InterPro" id="IPR021123">
    <property type="entry name" value="T3SS_needle-like"/>
</dbReference>
<dbReference type="SUPFAM" id="SSF140129">
    <property type="entry name" value="MxiH-like"/>
    <property type="match status" value="1"/>
</dbReference>
<dbReference type="RefSeq" id="WP_231043344.1">
    <property type="nucleotide sequence ID" value="NZ_CP106881.1"/>
</dbReference>
<gene>
    <name evidence="1" type="ORF">M9799_06025</name>
</gene>
<reference evidence="1" key="1">
    <citation type="submission" date="2022-09" db="EMBL/GenBank/DDBJ databases">
        <title>The complete genome of Acidovorax sp. 5MLIR.</title>
        <authorList>
            <person name="Liu L."/>
            <person name="Yue J."/>
            <person name="Yang F."/>
            <person name="Yuan J."/>
            <person name="Li L."/>
        </authorList>
    </citation>
    <scope>NUCLEOTIDE SEQUENCE</scope>
    <source>
        <strain evidence="1">5MLIR</strain>
    </source>
</reference>
<dbReference type="Gene3D" id="1.20.58.90">
    <property type="match status" value="1"/>
</dbReference>
<sequence length="76" mass="8305">MAAITFDAINTKLGAVTTARETALKTTLDAMDENPTTAQMLKMQHEIQQWSILTQIQSTITKELADTLKGVIQKAA</sequence>
<protein>
    <submittedName>
        <fullName evidence="1">EscF/YscF/HrpA family type III secretion system needle major subunit</fullName>
    </submittedName>
</protein>
<dbReference type="InterPro" id="IPR037203">
    <property type="entry name" value="T3SS_needle-like_sf"/>
</dbReference>
<keyword evidence="2" id="KW-1185">Reference proteome</keyword>
<dbReference type="Pfam" id="PF09392">
    <property type="entry name" value="T3SS_needle_F"/>
    <property type="match status" value="1"/>
</dbReference>
<evidence type="ECO:0000313" key="1">
    <source>
        <dbReference type="EMBL" id="UYG52795.1"/>
    </source>
</evidence>